<dbReference type="InterPro" id="IPR057953">
    <property type="entry name" value="SAPC2_N"/>
</dbReference>
<reference evidence="2 3" key="1">
    <citation type="submission" date="2014-11" db="EMBL/GenBank/DDBJ databases">
        <title>Genetic blueprint of the zoonotic pathogen Toxocara canis.</title>
        <authorList>
            <person name="Zhu X.-Q."/>
            <person name="Korhonen P.K."/>
            <person name="Cai H."/>
            <person name="Young N.D."/>
            <person name="Nejsum P."/>
            <person name="von Samson-Himmelstjerna G."/>
            <person name="Boag P.R."/>
            <person name="Tan P."/>
            <person name="Li Q."/>
            <person name="Min J."/>
            <person name="Yang Y."/>
            <person name="Wang X."/>
            <person name="Fang X."/>
            <person name="Hall R.S."/>
            <person name="Hofmann A."/>
            <person name="Sternberg P.W."/>
            <person name="Jex A.R."/>
            <person name="Gasser R.B."/>
        </authorList>
    </citation>
    <scope>NUCLEOTIDE SEQUENCE [LARGE SCALE GENOMIC DNA]</scope>
    <source>
        <strain evidence="2">PN_DK_2014</strain>
    </source>
</reference>
<evidence type="ECO:0000313" key="2">
    <source>
        <dbReference type="EMBL" id="KHN76182.1"/>
    </source>
</evidence>
<evidence type="ECO:0000259" key="1">
    <source>
        <dbReference type="Pfam" id="PF25825"/>
    </source>
</evidence>
<dbReference type="AlphaFoldDB" id="A0A0B2V400"/>
<name>A0A0B2V400_TOXCA</name>
<comment type="caution">
    <text evidence="2">The sequence shown here is derived from an EMBL/GenBank/DDBJ whole genome shotgun (WGS) entry which is preliminary data.</text>
</comment>
<dbReference type="Pfam" id="PF11414">
    <property type="entry name" value="Suppressor_APC"/>
    <property type="match status" value="1"/>
</dbReference>
<dbReference type="Pfam" id="PF25825">
    <property type="entry name" value="SAPC2_N"/>
    <property type="match status" value="1"/>
</dbReference>
<dbReference type="InterPro" id="IPR026828">
    <property type="entry name" value="SAPC2_1/2"/>
</dbReference>
<protein>
    <recommendedName>
        <fullName evidence="1">Suppressor APC domain-containing protein</fullName>
    </recommendedName>
</protein>
<evidence type="ECO:0000313" key="3">
    <source>
        <dbReference type="Proteomes" id="UP000031036"/>
    </source>
</evidence>
<dbReference type="EMBL" id="JPKZ01002566">
    <property type="protein sequence ID" value="KHN76182.1"/>
    <property type="molecule type" value="Genomic_DNA"/>
</dbReference>
<organism evidence="2 3">
    <name type="scientific">Toxocara canis</name>
    <name type="common">Canine roundworm</name>
    <dbReference type="NCBI Taxonomy" id="6265"/>
    <lineage>
        <taxon>Eukaryota</taxon>
        <taxon>Metazoa</taxon>
        <taxon>Ecdysozoa</taxon>
        <taxon>Nematoda</taxon>
        <taxon>Chromadorea</taxon>
        <taxon>Rhabditida</taxon>
        <taxon>Spirurina</taxon>
        <taxon>Ascaridomorpha</taxon>
        <taxon>Ascaridoidea</taxon>
        <taxon>Toxocaridae</taxon>
        <taxon>Toxocara</taxon>
    </lineage>
</organism>
<sequence length="371" mass="42658">MQWHCELQLCARWDELPTPQLPQSFLDCLGRITPRNGMLTFERFLTAVRQSLNEQNACRVRSEGRIPEIGLDKKRSGPTMGLNVLDRRSTYSNHPAATSTDWVHENGDVRMRAKKNFALIPQKERVKQSDPRQTSTIRFRPQSSVSFASVASSGMSDVRWRNSHISSTASTTSSNQTMRDSPRFNKHEMLLEEEKEVVNRGIDNANKLIAWYNERLASLEKRTRLLNKGMVTLDTAVHDQKLNYLRAHVSELNRRITSLMESSEHGFPTHSNLQVKTQMPQPSDDRAHYLQRQNRMLCQELVDKDRIIDELRRERTKATEAQRTVIRRIQPQRNSAIGAPRPSALVRPALHQTTETYSTGDIPVKVHNTLM</sequence>
<proteinExistence type="predicted"/>
<dbReference type="OMA" id="MESSEHG"/>
<keyword evidence="3" id="KW-1185">Reference proteome</keyword>
<dbReference type="PANTHER" id="PTHR14907:SF2">
    <property type="entry name" value="SUPPRESSOR APC DOMAIN-CONTAINING PROTEIN 2"/>
    <property type="match status" value="1"/>
</dbReference>
<feature type="domain" description="Suppressor APC" evidence="1">
    <location>
        <begin position="11"/>
        <end position="56"/>
    </location>
</feature>
<dbReference type="OrthoDB" id="10035013at2759"/>
<dbReference type="Proteomes" id="UP000031036">
    <property type="component" value="Unassembled WGS sequence"/>
</dbReference>
<accession>A0A0B2V400</accession>
<dbReference type="PANTHER" id="PTHR14907">
    <property type="entry name" value="FI14130P"/>
    <property type="match status" value="1"/>
</dbReference>
<gene>
    <name evidence="2" type="ORF">Tcan_11259</name>
</gene>